<keyword evidence="3" id="KW-1185">Reference proteome</keyword>
<dbReference type="InterPro" id="IPR004821">
    <property type="entry name" value="Cyt_trans-like"/>
</dbReference>
<dbReference type="AlphaFoldDB" id="A0A9W4CKQ0"/>
<dbReference type="PANTHER" id="PTHR37512:SF1">
    <property type="entry name" value="NADR_TTD14 AAA DOMAIN-CONTAINING PROTEIN"/>
    <property type="match status" value="1"/>
</dbReference>
<keyword evidence="2" id="KW-0548">Nucleotidyltransferase</keyword>
<dbReference type="InterPro" id="IPR014729">
    <property type="entry name" value="Rossmann-like_a/b/a_fold"/>
</dbReference>
<accession>A0A9W4CKQ0</accession>
<gene>
    <name evidence="2" type="primary">nadR</name>
    <name evidence="2" type="ORF">NO713_02540</name>
</gene>
<dbReference type="Pfam" id="PF13521">
    <property type="entry name" value="AAA_28"/>
    <property type="match status" value="1"/>
</dbReference>
<protein>
    <submittedName>
        <fullName evidence="2">Trifunctional NAD biosynthesis/regulator protein NadR</fullName>
        <ecNumber evidence="2">2.7.7.1</ecNumber>
    </submittedName>
</protein>
<proteinExistence type="predicted"/>
<dbReference type="Gene3D" id="3.40.50.620">
    <property type="entry name" value="HUPs"/>
    <property type="match status" value="1"/>
</dbReference>
<dbReference type="RefSeq" id="WP_254173885.1">
    <property type="nucleotide sequence ID" value="NZ_LR882967.1"/>
</dbReference>
<name>A0A9W4CKQ0_9CYAN</name>
<organism evidence="2 3">
    <name type="scientific">Planktothrix pseudagardhii</name>
    <dbReference type="NCBI Taxonomy" id="132604"/>
    <lineage>
        <taxon>Bacteria</taxon>
        <taxon>Bacillati</taxon>
        <taxon>Cyanobacteriota</taxon>
        <taxon>Cyanophyceae</taxon>
        <taxon>Oscillatoriophycideae</taxon>
        <taxon>Oscillatoriales</taxon>
        <taxon>Microcoleaceae</taxon>
        <taxon>Planktothrix</taxon>
    </lineage>
</organism>
<dbReference type="Proteomes" id="UP001153719">
    <property type="component" value="Chromosome"/>
</dbReference>
<dbReference type="SUPFAM" id="SSF52374">
    <property type="entry name" value="Nucleotidylyl transferase"/>
    <property type="match status" value="1"/>
</dbReference>
<keyword evidence="2" id="KW-0808">Transferase</keyword>
<evidence type="ECO:0000313" key="2">
    <source>
        <dbReference type="EMBL" id="CAD5950662.1"/>
    </source>
</evidence>
<evidence type="ECO:0000313" key="3">
    <source>
        <dbReference type="Proteomes" id="UP001153719"/>
    </source>
</evidence>
<sequence>MTLGITVGKFYPFHLGHDYLIQSAKTQVNHLVVLVGYKPNETISGAIRANWIRQMHPDVEVIEVLDDLPEAPEPWALKALELLEGRQPDFAFTSELYGEPWAKAMGAIPITIDLDRQQFPISGTQLREDLARYWLMLTPPAKAYFAQRICVLGVESSGTTTLAQALAEYYQTVWVPEYGRNYWEGRQYISQSEQWQSHEFLHIAQTQILMEDALALQANQRIICDTDPLATHIWHRRYLGFYNLELETIAQHRNYALYLLTEPDFEFVQDGTRESEHLRLEMHQWFREQLTKLGKFWISVGGSPQKRLADAIAIINTLPNFPILKLEQ</sequence>
<feature type="domain" description="NadR/Ttd14 AAA" evidence="1">
    <location>
        <begin position="148"/>
        <end position="307"/>
    </location>
</feature>
<dbReference type="GO" id="GO:0000309">
    <property type="term" value="F:nicotinamide-nucleotide adenylyltransferase activity"/>
    <property type="evidence" value="ECO:0007669"/>
    <property type="project" value="UniProtKB-EC"/>
</dbReference>
<dbReference type="InterPro" id="IPR038727">
    <property type="entry name" value="NadR/Ttd14_AAA_dom"/>
</dbReference>
<dbReference type="EC" id="2.7.7.1" evidence="2"/>
<dbReference type="SUPFAM" id="SSF52540">
    <property type="entry name" value="P-loop containing nucleoside triphosphate hydrolases"/>
    <property type="match status" value="1"/>
</dbReference>
<dbReference type="PANTHER" id="PTHR37512">
    <property type="entry name" value="TRIFUNCTIONAL NAD BIOSYNTHESIS/REGULATOR PROTEIN NADR"/>
    <property type="match status" value="1"/>
</dbReference>
<dbReference type="Gene3D" id="3.40.50.300">
    <property type="entry name" value="P-loop containing nucleotide triphosphate hydrolases"/>
    <property type="match status" value="1"/>
</dbReference>
<evidence type="ECO:0000259" key="1">
    <source>
        <dbReference type="Pfam" id="PF13521"/>
    </source>
</evidence>
<dbReference type="EMBL" id="LR882967">
    <property type="protein sequence ID" value="CAD5950662.1"/>
    <property type="molecule type" value="Genomic_DNA"/>
</dbReference>
<dbReference type="KEGG" id="ppsu:NO713_02540"/>
<reference evidence="2" key="1">
    <citation type="submission" date="2020-09" db="EMBL/GenBank/DDBJ databases">
        <authorList>
            <person name="Blom J."/>
        </authorList>
    </citation>
    <scope>NUCLEOTIDE SEQUENCE</scope>
    <source>
        <strain evidence="2">No.713</strain>
    </source>
</reference>
<dbReference type="NCBIfam" id="TIGR00125">
    <property type="entry name" value="cyt_tran_rel"/>
    <property type="match status" value="1"/>
</dbReference>
<dbReference type="InterPro" id="IPR027417">
    <property type="entry name" value="P-loop_NTPase"/>
</dbReference>
<dbReference type="InterPro" id="IPR052735">
    <property type="entry name" value="NAD_biosynth-regulator"/>
</dbReference>